<keyword evidence="1" id="KW-1133">Transmembrane helix</keyword>
<evidence type="ECO:0000256" key="1">
    <source>
        <dbReference type="SAM" id="Phobius"/>
    </source>
</evidence>
<feature type="transmembrane region" description="Helical" evidence="1">
    <location>
        <begin position="56"/>
        <end position="80"/>
    </location>
</feature>
<dbReference type="SUPFAM" id="SSF52058">
    <property type="entry name" value="L domain-like"/>
    <property type="match status" value="1"/>
</dbReference>
<evidence type="ECO:0000313" key="3">
    <source>
        <dbReference type="Proteomes" id="UP001209570"/>
    </source>
</evidence>
<keyword evidence="1" id="KW-0812">Transmembrane</keyword>
<gene>
    <name evidence="2" type="ORF">P43SY_006916</name>
</gene>
<keyword evidence="3" id="KW-1185">Reference proteome</keyword>
<dbReference type="Gene3D" id="3.80.10.10">
    <property type="entry name" value="Ribonuclease Inhibitor"/>
    <property type="match status" value="1"/>
</dbReference>
<keyword evidence="1" id="KW-0472">Membrane</keyword>
<comment type="caution">
    <text evidence="2">The sequence shown here is derived from an EMBL/GenBank/DDBJ whole genome shotgun (WGS) entry which is preliminary data.</text>
</comment>
<dbReference type="AlphaFoldDB" id="A0AAD5LLN1"/>
<sequence length="564" mass="63302">MQLSPRWYAVVWSGVFLVHATYVAGYGFESRWYLTAVQDGAKLAYLMRLHSLRDGFIAGIDLAVVATSSAIAMWHMTALVRMTFASFRARSLVFVGSHSRRTRTTSSLGNRQQRSRLDYLLRPLRVLWALFFDFDGAYFELATDLRESIEIATQINVTYRLSRFVEQQQVCHFATLALVLNCWSTPVLRSIWRQCPEKSRFARLLVGVALAVVFTIGLPFMVFQIYYGMLVGSRDSLFRPKSVVAIGHLLQQILTIQWIDVVSTRFAAFMAILGIETIKRRARRSAMPKISRPVVHTGPTILEPMRGPGARKELSLHRLDAVAIMHCPALTVPRELRSCRQMMQLEIFNATLADWGTDAALTERDHPRFTFLSMIHVRNMTTLPSGVLADGFPAIAVDIGDTDLATLPSGLATKWTRHLEYLVLERCNLTSLSSVFWELRYRRLSLAGNRISSLPAALFNDRSIRSLSLSGNPISRLVESDAVHAWSVRSMELLETNISTLPAWVIAAAAAPGTARPFVEAAGSPLCADLRETPSFLSCTYSRHEDPTTWIPFTRLHAPTPTPK</sequence>
<protein>
    <submittedName>
        <fullName evidence="2">Uncharacterized protein</fullName>
    </submittedName>
</protein>
<feature type="transmembrane region" description="Helical" evidence="1">
    <location>
        <begin position="7"/>
        <end position="28"/>
    </location>
</feature>
<name>A0AAD5LLN1_PYTIN</name>
<accession>A0AAD5LLN1</accession>
<feature type="transmembrane region" description="Helical" evidence="1">
    <location>
        <begin position="204"/>
        <end position="229"/>
    </location>
</feature>
<organism evidence="2 3">
    <name type="scientific">Pythium insidiosum</name>
    <name type="common">Pythiosis disease agent</name>
    <dbReference type="NCBI Taxonomy" id="114742"/>
    <lineage>
        <taxon>Eukaryota</taxon>
        <taxon>Sar</taxon>
        <taxon>Stramenopiles</taxon>
        <taxon>Oomycota</taxon>
        <taxon>Peronosporomycetes</taxon>
        <taxon>Pythiales</taxon>
        <taxon>Pythiaceae</taxon>
        <taxon>Pythium</taxon>
    </lineage>
</organism>
<proteinExistence type="predicted"/>
<dbReference type="InterPro" id="IPR032675">
    <property type="entry name" value="LRR_dom_sf"/>
</dbReference>
<evidence type="ECO:0000313" key="2">
    <source>
        <dbReference type="EMBL" id="KAJ0405231.1"/>
    </source>
</evidence>
<reference evidence="2" key="1">
    <citation type="submission" date="2021-12" db="EMBL/GenBank/DDBJ databases">
        <title>Prjna785345.</title>
        <authorList>
            <person name="Rujirawat T."/>
            <person name="Krajaejun T."/>
        </authorList>
    </citation>
    <scope>NUCLEOTIDE SEQUENCE</scope>
    <source>
        <strain evidence="2">Pi057C3</strain>
    </source>
</reference>
<dbReference type="EMBL" id="JAKCXM010000048">
    <property type="protein sequence ID" value="KAJ0405231.1"/>
    <property type="molecule type" value="Genomic_DNA"/>
</dbReference>
<dbReference type="Proteomes" id="UP001209570">
    <property type="component" value="Unassembled WGS sequence"/>
</dbReference>